<organism evidence="4 5">
    <name type="scientific">Lentinula raphanica</name>
    <dbReference type="NCBI Taxonomy" id="153919"/>
    <lineage>
        <taxon>Eukaryota</taxon>
        <taxon>Fungi</taxon>
        <taxon>Dikarya</taxon>
        <taxon>Basidiomycota</taxon>
        <taxon>Agaricomycotina</taxon>
        <taxon>Agaricomycetes</taxon>
        <taxon>Agaricomycetidae</taxon>
        <taxon>Agaricales</taxon>
        <taxon>Marasmiineae</taxon>
        <taxon>Omphalotaceae</taxon>
        <taxon>Lentinula</taxon>
    </lineage>
</organism>
<dbReference type="PANTHER" id="PTHR43439:SF2">
    <property type="entry name" value="ENZYME, PUTATIVE (JCVI)-RELATED"/>
    <property type="match status" value="1"/>
</dbReference>
<name>A0AA38NWZ2_9AGAR</name>
<dbReference type="InterPro" id="IPR051414">
    <property type="entry name" value="Adenylate-forming_Reductase"/>
</dbReference>
<accession>A0AA38NWZ2</accession>
<dbReference type="Proteomes" id="UP001163846">
    <property type="component" value="Unassembled WGS sequence"/>
</dbReference>
<dbReference type="Pfam" id="PF07993">
    <property type="entry name" value="NAD_binding_4"/>
    <property type="match status" value="1"/>
</dbReference>
<feature type="domain" description="Thioester reductase (TE)" evidence="3">
    <location>
        <begin position="68"/>
        <end position="300"/>
    </location>
</feature>
<comment type="caution">
    <text evidence="4">The sequence shown here is derived from an EMBL/GenBank/DDBJ whole genome shotgun (WGS) entry which is preliminary data.</text>
</comment>
<dbReference type="SUPFAM" id="SSF51735">
    <property type="entry name" value="NAD(P)-binding Rossmann-fold domains"/>
    <property type="match status" value="1"/>
</dbReference>
<sequence>MGVFSRDFEFFTHTSSKGLSAEEIVRHVESIESMILKYSTGLDDHDDSFTSRSTSNRRPRTANETVLLTGSTGNLGCYILASLLTRPNIQRVYAFNRRSTNKNIMERQKAQFEDKELDVALLSSPKLIFLEGDITLPSLGLSGKVIIKLQQDLTVVIHNAWHSHFNLPLSAFEYHIQGTRSLIDIARSSKRRDEIRFMFTSSITMTQNWDERQGPYPETLVMDAMSAVGGGYGESKYVAERILAKSGLEMISLRLGQICGGGPNGAWKPSEWFPLSVQACWYMGAVFVPSNETNWMTMDAISDIALEIVFQECPLPFAANLTHPRPVTSAFVLQAVRDALVQELGHGVSSESLRQVSVEEWVDLLERMASKHCSEPRNITQLFSKIIYKIPPSVTLDISNAIKLSERMRTLEPLDAGLVLKWVKFWIASGKLSQSGFCQDRSRAHL</sequence>
<dbReference type="PANTHER" id="PTHR43439">
    <property type="entry name" value="PHENYLACETATE-COENZYME A LIGASE"/>
    <property type="match status" value="1"/>
</dbReference>
<dbReference type="AlphaFoldDB" id="A0AA38NWZ2"/>
<dbReference type="InterPro" id="IPR036291">
    <property type="entry name" value="NAD(P)-bd_dom_sf"/>
</dbReference>
<dbReference type="EMBL" id="MU807055">
    <property type="protein sequence ID" value="KAJ3832164.1"/>
    <property type="molecule type" value="Genomic_DNA"/>
</dbReference>
<reference evidence="4" key="1">
    <citation type="submission" date="2022-08" db="EMBL/GenBank/DDBJ databases">
        <authorList>
            <consortium name="DOE Joint Genome Institute"/>
            <person name="Min B."/>
            <person name="Riley R."/>
            <person name="Sierra-Patev S."/>
            <person name="Naranjo-Ortiz M."/>
            <person name="Looney B."/>
            <person name="Konkel Z."/>
            <person name="Slot J.C."/>
            <person name="Sakamoto Y."/>
            <person name="Steenwyk J.L."/>
            <person name="Rokas A."/>
            <person name="Carro J."/>
            <person name="Camarero S."/>
            <person name="Ferreira P."/>
            <person name="Molpeceres G."/>
            <person name="Ruiz-Duenas F.J."/>
            <person name="Serrano A."/>
            <person name="Henrissat B."/>
            <person name="Drula E."/>
            <person name="Hughes K.W."/>
            <person name="Mata J.L."/>
            <person name="Ishikawa N.K."/>
            <person name="Vargas-Isla R."/>
            <person name="Ushijima S."/>
            <person name="Smith C.A."/>
            <person name="Ahrendt S."/>
            <person name="Andreopoulos W."/>
            <person name="He G."/>
            <person name="Labutti K."/>
            <person name="Lipzen A."/>
            <person name="Ng V."/>
            <person name="Sandor L."/>
            <person name="Barry K."/>
            <person name="Martinez A.T."/>
            <person name="Xiao Y."/>
            <person name="Gibbons J.G."/>
            <person name="Terashima K."/>
            <person name="Hibbett D.S."/>
            <person name="Grigoriev I.V."/>
        </authorList>
    </citation>
    <scope>NUCLEOTIDE SEQUENCE</scope>
    <source>
        <strain evidence="4">TFB9207</strain>
    </source>
</reference>
<keyword evidence="5" id="KW-1185">Reference proteome</keyword>
<dbReference type="InterPro" id="IPR013120">
    <property type="entry name" value="FAR_NAD-bd"/>
</dbReference>
<evidence type="ECO:0000313" key="5">
    <source>
        <dbReference type="Proteomes" id="UP001163846"/>
    </source>
</evidence>
<gene>
    <name evidence="4" type="ORF">F5878DRAFT_26027</name>
</gene>
<dbReference type="Gene3D" id="3.40.50.720">
    <property type="entry name" value="NAD(P)-binding Rossmann-like Domain"/>
    <property type="match status" value="1"/>
</dbReference>
<evidence type="ECO:0000313" key="4">
    <source>
        <dbReference type="EMBL" id="KAJ3832164.1"/>
    </source>
</evidence>
<evidence type="ECO:0000256" key="1">
    <source>
        <dbReference type="ARBA" id="ARBA00022450"/>
    </source>
</evidence>
<evidence type="ECO:0000256" key="2">
    <source>
        <dbReference type="ARBA" id="ARBA00022553"/>
    </source>
</evidence>
<proteinExistence type="predicted"/>
<keyword evidence="2" id="KW-0597">Phosphoprotein</keyword>
<protein>
    <submittedName>
        <fullName evidence="4">Male sterility protein-domain-containing protein</fullName>
    </submittedName>
</protein>
<evidence type="ECO:0000259" key="3">
    <source>
        <dbReference type="Pfam" id="PF07993"/>
    </source>
</evidence>
<keyword evidence="1" id="KW-0596">Phosphopantetheine</keyword>